<sequence length="57" mass="6352">MQVFCIEKSSLHCKKRCAGCFLWLKRPLVHFPSVKVSDYCNTANSVTLSPILPAGII</sequence>
<dbReference type="EMBL" id="AEWV01000024">
    <property type="protein sequence ID" value="EGC17049.1"/>
    <property type="molecule type" value="Genomic_DNA"/>
</dbReference>
<organism evidence="1 2">
    <name type="scientific">Kingella denitrificans ATCC 33394</name>
    <dbReference type="NCBI Taxonomy" id="888741"/>
    <lineage>
        <taxon>Bacteria</taxon>
        <taxon>Pseudomonadati</taxon>
        <taxon>Pseudomonadota</taxon>
        <taxon>Betaproteobacteria</taxon>
        <taxon>Neisseriales</taxon>
        <taxon>Neisseriaceae</taxon>
        <taxon>Kingella</taxon>
    </lineage>
</organism>
<keyword evidence="2" id="KW-1185">Reference proteome</keyword>
<proteinExistence type="predicted"/>
<dbReference type="Proteomes" id="UP000004088">
    <property type="component" value="Unassembled WGS sequence"/>
</dbReference>
<gene>
    <name evidence="1" type="ORF">HMPREF9098_1562</name>
</gene>
<dbReference type="HOGENOM" id="CLU_2990655_0_0_4"/>
<protein>
    <submittedName>
        <fullName evidence="1">Uncharacterized protein</fullName>
    </submittedName>
</protein>
<evidence type="ECO:0000313" key="1">
    <source>
        <dbReference type="EMBL" id="EGC17049.1"/>
    </source>
</evidence>
<evidence type="ECO:0000313" key="2">
    <source>
        <dbReference type="Proteomes" id="UP000004088"/>
    </source>
</evidence>
<name>F0F0C8_9NEIS</name>
<accession>F0F0C8</accession>
<dbReference type="AlphaFoldDB" id="F0F0C8"/>
<reference evidence="1 2" key="1">
    <citation type="submission" date="2011-01" db="EMBL/GenBank/DDBJ databases">
        <authorList>
            <person name="Muzny D."/>
            <person name="Qin X."/>
            <person name="Deng J."/>
            <person name="Jiang H."/>
            <person name="Liu Y."/>
            <person name="Qu J."/>
            <person name="Song X.-Z."/>
            <person name="Zhang L."/>
            <person name="Thornton R."/>
            <person name="Coyle M."/>
            <person name="Francisco L."/>
            <person name="Jackson L."/>
            <person name="Javaid M."/>
            <person name="Korchina V."/>
            <person name="Kovar C."/>
            <person name="Mata R."/>
            <person name="Mathew T."/>
            <person name="Ngo R."/>
            <person name="Nguyen L."/>
            <person name="Nguyen N."/>
            <person name="Okwuonu G."/>
            <person name="Ongeri F."/>
            <person name="Pham C."/>
            <person name="Simmons D."/>
            <person name="Wilczek-Boney K."/>
            <person name="Hale W."/>
            <person name="Jakkamsetti A."/>
            <person name="Pham P."/>
            <person name="Ruth R."/>
            <person name="San Lucas F."/>
            <person name="Warren J."/>
            <person name="Zhang J."/>
            <person name="Zhao Z."/>
            <person name="Zhou C."/>
            <person name="Zhu D."/>
            <person name="Lee S."/>
            <person name="Bess C."/>
            <person name="Blankenburg K."/>
            <person name="Forbes L."/>
            <person name="Fu Q."/>
            <person name="Gubbala S."/>
            <person name="Hirani K."/>
            <person name="Jayaseelan J.C."/>
            <person name="Lara F."/>
            <person name="Munidasa M."/>
            <person name="Palculict T."/>
            <person name="Patil S."/>
            <person name="Pu L.-L."/>
            <person name="Saada N."/>
            <person name="Tang L."/>
            <person name="Weissenberger G."/>
            <person name="Zhu Y."/>
            <person name="Hemphill L."/>
            <person name="Shang Y."/>
            <person name="Youmans B."/>
            <person name="Ayvaz T."/>
            <person name="Ross M."/>
            <person name="Santibanez J."/>
            <person name="Aqrawi P."/>
            <person name="Gross S."/>
            <person name="Joshi V."/>
            <person name="Fowler G."/>
            <person name="Nazareth L."/>
            <person name="Reid J."/>
            <person name="Worley K."/>
            <person name="Petrosino J."/>
            <person name="Highlander S."/>
            <person name="Gibbs R."/>
        </authorList>
    </citation>
    <scope>NUCLEOTIDE SEQUENCE [LARGE SCALE GENOMIC DNA]</scope>
    <source>
        <strain evidence="1 2">ATCC 33394</strain>
    </source>
</reference>
<comment type="caution">
    <text evidence="1">The sequence shown here is derived from an EMBL/GenBank/DDBJ whole genome shotgun (WGS) entry which is preliminary data.</text>
</comment>
<dbReference type="STRING" id="888741.HMPREF9098_1562"/>